<feature type="signal peptide" evidence="6">
    <location>
        <begin position="1"/>
        <end position="19"/>
    </location>
</feature>
<feature type="transmembrane region" description="Helical" evidence="5">
    <location>
        <begin position="242"/>
        <end position="265"/>
    </location>
</feature>
<feature type="transmembrane region" description="Helical" evidence="5">
    <location>
        <begin position="324"/>
        <end position="344"/>
    </location>
</feature>
<evidence type="ECO:0000256" key="4">
    <source>
        <dbReference type="ARBA" id="ARBA00023136"/>
    </source>
</evidence>
<reference evidence="7 8" key="1">
    <citation type="submission" date="2019-04" db="EMBL/GenBank/DDBJ databases">
        <title>Friends and foes A comparative genomics study of 23 Aspergillus species from section Flavi.</title>
        <authorList>
            <consortium name="DOE Joint Genome Institute"/>
            <person name="Kjaerbolling I."/>
            <person name="Vesth T."/>
            <person name="Frisvad J.C."/>
            <person name="Nybo J.L."/>
            <person name="Theobald S."/>
            <person name="Kildgaard S."/>
            <person name="Isbrandt T."/>
            <person name="Kuo A."/>
            <person name="Sato A."/>
            <person name="Lyhne E.K."/>
            <person name="Kogle M.E."/>
            <person name="Wiebenga A."/>
            <person name="Kun R.S."/>
            <person name="Lubbers R.J."/>
            <person name="Makela M.R."/>
            <person name="Barry K."/>
            <person name="Chovatia M."/>
            <person name="Clum A."/>
            <person name="Daum C."/>
            <person name="Haridas S."/>
            <person name="He G."/>
            <person name="LaButti K."/>
            <person name="Lipzen A."/>
            <person name="Mondo S."/>
            <person name="Riley R."/>
            <person name="Salamov A."/>
            <person name="Simmons B.A."/>
            <person name="Magnuson J.K."/>
            <person name="Henrissat B."/>
            <person name="Mortensen U.H."/>
            <person name="Larsen T.O."/>
            <person name="Devries R.P."/>
            <person name="Grigoriev I.V."/>
            <person name="Machida M."/>
            <person name="Baker S.E."/>
            <person name="Andersen M.R."/>
        </authorList>
    </citation>
    <scope>NUCLEOTIDE SEQUENCE [LARGE SCALE GENOMIC DNA]</scope>
    <source>
        <strain evidence="7 8">IBT 18842</strain>
    </source>
</reference>
<evidence type="ECO:0008006" key="9">
    <source>
        <dbReference type="Google" id="ProtNLM"/>
    </source>
</evidence>
<feature type="transmembrane region" description="Helical" evidence="5">
    <location>
        <begin position="168"/>
        <end position="192"/>
    </location>
</feature>
<keyword evidence="3 5" id="KW-1133">Transmembrane helix</keyword>
<dbReference type="InterPro" id="IPR007568">
    <property type="entry name" value="RTA1"/>
</dbReference>
<keyword evidence="8" id="KW-1185">Reference proteome</keyword>
<evidence type="ECO:0000256" key="3">
    <source>
        <dbReference type="ARBA" id="ARBA00022989"/>
    </source>
</evidence>
<organism evidence="7 8">
    <name type="scientific">Aspergillus avenaceus</name>
    <dbReference type="NCBI Taxonomy" id="36643"/>
    <lineage>
        <taxon>Eukaryota</taxon>
        <taxon>Fungi</taxon>
        <taxon>Dikarya</taxon>
        <taxon>Ascomycota</taxon>
        <taxon>Pezizomycotina</taxon>
        <taxon>Eurotiomycetes</taxon>
        <taxon>Eurotiomycetidae</taxon>
        <taxon>Eurotiales</taxon>
        <taxon>Aspergillaceae</taxon>
        <taxon>Aspergillus</taxon>
        <taxon>Aspergillus subgen. Circumdati</taxon>
    </lineage>
</organism>
<dbReference type="EMBL" id="ML742069">
    <property type="protein sequence ID" value="KAE8151537.1"/>
    <property type="molecule type" value="Genomic_DNA"/>
</dbReference>
<keyword evidence="2 5" id="KW-0812">Transmembrane</keyword>
<feature type="chain" id="PRO_5024887182" description="RTA1 like protein-domain-containing protein" evidence="6">
    <location>
        <begin position="20"/>
        <end position="401"/>
    </location>
</feature>
<proteinExistence type="predicted"/>
<dbReference type="OrthoDB" id="5384040at2759"/>
<gene>
    <name evidence="7" type="ORF">BDV25DRAFT_138772</name>
</gene>
<dbReference type="Pfam" id="PF04479">
    <property type="entry name" value="RTA1"/>
    <property type="match status" value="1"/>
</dbReference>
<comment type="subcellular location">
    <subcellularLocation>
        <location evidence="1">Membrane</location>
        <topology evidence="1">Multi-pass membrane protein</topology>
    </subcellularLocation>
</comment>
<keyword evidence="6" id="KW-0732">Signal</keyword>
<feature type="transmembrane region" description="Helical" evidence="5">
    <location>
        <begin position="130"/>
        <end position="148"/>
    </location>
</feature>
<evidence type="ECO:0000256" key="6">
    <source>
        <dbReference type="SAM" id="SignalP"/>
    </source>
</evidence>
<accession>A0A5N6TYW4</accession>
<dbReference type="PANTHER" id="PTHR31465">
    <property type="entry name" value="PROTEIN RTA1-RELATED"/>
    <property type="match status" value="1"/>
</dbReference>
<evidence type="ECO:0000313" key="8">
    <source>
        <dbReference type="Proteomes" id="UP000325780"/>
    </source>
</evidence>
<dbReference type="Proteomes" id="UP000325780">
    <property type="component" value="Unassembled WGS sequence"/>
</dbReference>
<dbReference type="PANTHER" id="PTHR31465:SF15">
    <property type="entry name" value="LIPID TRANSPORTER ATNI-RELATED"/>
    <property type="match status" value="1"/>
</dbReference>
<sequence>MHLWLPLLIGTAVAASSNSTPTVPPHHGTVLRRDTVSERDYDPHITIDIPTISIPKITIPPVTIPTLSLDLPSNTCTPTIAPDKNGWVPASECNALYLYYPSLEAAVAFSVLFGFLMVSHFIQATVHKTAFVWVILMGATWECIGFVIRAVSTRDQQSTTLATMTQLFILLSPFWVNAFDYMVLARMIHYFLPERRVGIFKPSLLATIFVFLDLGSFIIQLVGGSMAGAGQPQDQMTKGIHIYMAGIGIQEFFIVLFFIIAIQFHRKMLHYDRTGIFTGLKTKWRRLLYALYVSLVFITVRIIYRLVEFSSGNNASNSIPYHEWYMFAFDAFPMLLAIGVWNVVHPGTVLQGPDAKMPASGIRRICCFGCDRQRQKGMERIPDESRSRDEIMLAIRGRAAS</sequence>
<name>A0A5N6TYW4_ASPAV</name>
<dbReference type="GO" id="GO:0016020">
    <property type="term" value="C:membrane"/>
    <property type="evidence" value="ECO:0007669"/>
    <property type="project" value="UniProtKB-SubCell"/>
</dbReference>
<evidence type="ECO:0000313" key="7">
    <source>
        <dbReference type="EMBL" id="KAE8151537.1"/>
    </source>
</evidence>
<feature type="transmembrane region" description="Helical" evidence="5">
    <location>
        <begin position="286"/>
        <end position="304"/>
    </location>
</feature>
<evidence type="ECO:0000256" key="1">
    <source>
        <dbReference type="ARBA" id="ARBA00004141"/>
    </source>
</evidence>
<evidence type="ECO:0000256" key="2">
    <source>
        <dbReference type="ARBA" id="ARBA00022692"/>
    </source>
</evidence>
<protein>
    <recommendedName>
        <fullName evidence="9">RTA1 like protein-domain-containing protein</fullName>
    </recommendedName>
</protein>
<keyword evidence="4 5" id="KW-0472">Membrane</keyword>
<feature type="transmembrane region" description="Helical" evidence="5">
    <location>
        <begin position="204"/>
        <end position="222"/>
    </location>
</feature>
<evidence type="ECO:0000256" key="5">
    <source>
        <dbReference type="SAM" id="Phobius"/>
    </source>
</evidence>
<dbReference type="AlphaFoldDB" id="A0A5N6TYW4"/>
<feature type="transmembrane region" description="Helical" evidence="5">
    <location>
        <begin position="97"/>
        <end position="118"/>
    </location>
</feature>